<name>A0A433QXX5_9FUNG</name>
<dbReference type="EMBL" id="RBNJ01000372">
    <property type="protein sequence ID" value="RUS34669.1"/>
    <property type="molecule type" value="Genomic_DNA"/>
</dbReference>
<evidence type="ECO:0000313" key="2">
    <source>
        <dbReference type="EMBL" id="RUS34669.1"/>
    </source>
</evidence>
<protein>
    <submittedName>
        <fullName evidence="2">Uncharacterized protein</fullName>
    </submittedName>
</protein>
<comment type="caution">
    <text evidence="2">The sequence shown here is derived from an EMBL/GenBank/DDBJ whole genome shotgun (WGS) entry which is preliminary data.</text>
</comment>
<dbReference type="AlphaFoldDB" id="A0A433QXX5"/>
<organism evidence="2 3">
    <name type="scientific">Jimgerdemannia flammicorona</name>
    <dbReference type="NCBI Taxonomy" id="994334"/>
    <lineage>
        <taxon>Eukaryota</taxon>
        <taxon>Fungi</taxon>
        <taxon>Fungi incertae sedis</taxon>
        <taxon>Mucoromycota</taxon>
        <taxon>Mucoromycotina</taxon>
        <taxon>Endogonomycetes</taxon>
        <taxon>Endogonales</taxon>
        <taxon>Endogonaceae</taxon>
        <taxon>Jimgerdemannia</taxon>
    </lineage>
</organism>
<gene>
    <name evidence="2" type="ORF">BC938DRAFT_479189</name>
</gene>
<keyword evidence="3" id="KW-1185">Reference proteome</keyword>
<accession>A0A433QXX5</accession>
<feature type="region of interest" description="Disordered" evidence="1">
    <location>
        <begin position="28"/>
        <end position="47"/>
    </location>
</feature>
<evidence type="ECO:0000256" key="1">
    <source>
        <dbReference type="SAM" id="MobiDB-lite"/>
    </source>
</evidence>
<reference evidence="2 3" key="1">
    <citation type="journal article" date="2018" name="New Phytol.">
        <title>Phylogenomics of Endogonaceae and evolution of mycorrhizas within Mucoromycota.</title>
        <authorList>
            <person name="Chang Y."/>
            <person name="Desiro A."/>
            <person name="Na H."/>
            <person name="Sandor L."/>
            <person name="Lipzen A."/>
            <person name="Clum A."/>
            <person name="Barry K."/>
            <person name="Grigoriev I.V."/>
            <person name="Martin F.M."/>
            <person name="Stajich J.E."/>
            <person name="Smith M.E."/>
            <person name="Bonito G."/>
            <person name="Spatafora J.W."/>
        </authorList>
    </citation>
    <scope>NUCLEOTIDE SEQUENCE [LARGE SCALE GENOMIC DNA]</scope>
    <source>
        <strain evidence="2 3">AD002</strain>
    </source>
</reference>
<sequence length="85" mass="9607">MASKQHDGKWHHACLVIERVGTYNARPGLKNTPMRLVNPETEQDRGSKPIVDHYLGRLGLCTWSKPNLSDMSSWRGYGNNGTLTR</sequence>
<evidence type="ECO:0000313" key="3">
    <source>
        <dbReference type="Proteomes" id="UP000274822"/>
    </source>
</evidence>
<proteinExistence type="predicted"/>
<dbReference type="Proteomes" id="UP000274822">
    <property type="component" value="Unassembled WGS sequence"/>
</dbReference>